<evidence type="ECO:0000259" key="3">
    <source>
        <dbReference type="PROSITE" id="PS50026"/>
    </source>
</evidence>
<keyword evidence="1" id="KW-0245">EGF-like domain</keyword>
<name>A0A0M3IS06_ASCLU</name>
<evidence type="ECO:0000256" key="1">
    <source>
        <dbReference type="PROSITE-ProRule" id="PRU00076"/>
    </source>
</evidence>
<dbReference type="PROSITE" id="PS50026">
    <property type="entry name" value="EGF_3"/>
    <property type="match status" value="2"/>
</dbReference>
<evidence type="ECO:0000313" key="4">
    <source>
        <dbReference type="Proteomes" id="UP000036681"/>
    </source>
</evidence>
<protein>
    <submittedName>
        <fullName evidence="5">EGF-like domain-containing protein</fullName>
    </submittedName>
</protein>
<dbReference type="PANTHER" id="PTHR47324:SF3">
    <property type="entry name" value="EGF-LIKE DOMAIN-CONTAINING PROTEIN"/>
    <property type="match status" value="1"/>
</dbReference>
<proteinExistence type="predicted"/>
<comment type="caution">
    <text evidence="1">Lacks conserved residue(s) required for the propagation of feature annotation.</text>
</comment>
<feature type="disulfide bond" evidence="1">
    <location>
        <begin position="119"/>
        <end position="128"/>
    </location>
</feature>
<sequence length="250" mass="28432">MEFGPLWLPRSFKITCCLGGQPTPENPQEVSDYIIDEHYNERTASMEERTVESNCRLFQGSYLLSASALFNFNGLPGIGVMCNCPEAIGGEQLDKSCRRLSPCLNNGYRAFSLNIRCICPEPYFGDYCEKYCDQGQRMKGADGRDYCGCVPFYQGEECREMVCLNGGTEMKQRCLCPPNFLGYHCEIDTNRTSATSRFQRYGDQEIMQGNELFTRDISGTIFSLIMIIVLVVSMYLLMKHRMQVIILDES</sequence>
<feature type="domain" description="EGF-like" evidence="3">
    <location>
        <begin position="93"/>
        <end position="129"/>
    </location>
</feature>
<dbReference type="PANTHER" id="PTHR47324">
    <property type="entry name" value="PROTEIN IRG-7-RELATED"/>
    <property type="match status" value="1"/>
</dbReference>
<keyword evidence="2" id="KW-0472">Membrane</keyword>
<dbReference type="InterPro" id="IPR000742">
    <property type="entry name" value="EGF"/>
</dbReference>
<dbReference type="WBParaSite" id="ALUE_0002153401-mRNA-1">
    <property type="protein sequence ID" value="ALUE_0002153401-mRNA-1"/>
    <property type="gene ID" value="ALUE_0002153401"/>
</dbReference>
<keyword evidence="2" id="KW-1133">Transmembrane helix</keyword>
<dbReference type="Proteomes" id="UP000036681">
    <property type="component" value="Unplaced"/>
</dbReference>
<dbReference type="Gene3D" id="2.10.25.10">
    <property type="entry name" value="Laminin"/>
    <property type="match status" value="2"/>
</dbReference>
<dbReference type="PROSITE" id="PS00022">
    <property type="entry name" value="EGF_1"/>
    <property type="match status" value="2"/>
</dbReference>
<organism evidence="4 5">
    <name type="scientific">Ascaris lumbricoides</name>
    <name type="common">Giant roundworm</name>
    <dbReference type="NCBI Taxonomy" id="6252"/>
    <lineage>
        <taxon>Eukaryota</taxon>
        <taxon>Metazoa</taxon>
        <taxon>Ecdysozoa</taxon>
        <taxon>Nematoda</taxon>
        <taxon>Chromadorea</taxon>
        <taxon>Rhabditida</taxon>
        <taxon>Spirurina</taxon>
        <taxon>Ascaridomorpha</taxon>
        <taxon>Ascaridoidea</taxon>
        <taxon>Ascarididae</taxon>
        <taxon>Ascaris</taxon>
    </lineage>
</organism>
<keyword evidence="2" id="KW-0812">Transmembrane</keyword>
<dbReference type="SUPFAM" id="SSF57196">
    <property type="entry name" value="EGF/Laminin"/>
    <property type="match status" value="1"/>
</dbReference>
<keyword evidence="1" id="KW-1015">Disulfide bond</keyword>
<dbReference type="AlphaFoldDB" id="A0A0M3IS06"/>
<feature type="domain" description="EGF-like" evidence="3">
    <location>
        <begin position="154"/>
        <end position="186"/>
    </location>
</feature>
<evidence type="ECO:0000313" key="5">
    <source>
        <dbReference type="WBParaSite" id="ALUE_0002153401-mRNA-1"/>
    </source>
</evidence>
<keyword evidence="4" id="KW-1185">Reference proteome</keyword>
<accession>A0A0M3IS06</accession>
<feature type="transmembrane region" description="Helical" evidence="2">
    <location>
        <begin position="217"/>
        <end position="237"/>
    </location>
</feature>
<dbReference type="SMART" id="SM00181">
    <property type="entry name" value="EGF"/>
    <property type="match status" value="2"/>
</dbReference>
<reference evidence="5" key="1">
    <citation type="submission" date="2017-02" db="UniProtKB">
        <authorList>
            <consortium name="WormBaseParasite"/>
        </authorList>
    </citation>
    <scope>IDENTIFICATION</scope>
</reference>
<evidence type="ECO:0000256" key="2">
    <source>
        <dbReference type="SAM" id="Phobius"/>
    </source>
</evidence>
<feature type="disulfide bond" evidence="1">
    <location>
        <begin position="176"/>
        <end position="185"/>
    </location>
</feature>
<dbReference type="InterPro" id="IPR053295">
    <property type="entry name" value="Innate_immunity_reg"/>
</dbReference>